<protein>
    <submittedName>
        <fullName evidence="1">Uncharacterized protein</fullName>
    </submittedName>
</protein>
<evidence type="ECO:0000313" key="1">
    <source>
        <dbReference type="EMBL" id="TDC00022.1"/>
    </source>
</evidence>
<reference evidence="1 2" key="1">
    <citation type="submission" date="2019-02" db="EMBL/GenBank/DDBJ databases">
        <title>Draft genome sequences of novel Actinobacteria.</title>
        <authorList>
            <person name="Sahin N."/>
            <person name="Ay H."/>
            <person name="Saygin H."/>
        </authorList>
    </citation>
    <scope>NUCLEOTIDE SEQUENCE [LARGE SCALE GENOMIC DNA]</scope>
    <source>
        <strain evidence="1 2">JCM 30529</strain>
    </source>
</reference>
<comment type="caution">
    <text evidence="1">The sequence shown here is derived from an EMBL/GenBank/DDBJ whole genome shotgun (WGS) entry which is preliminary data.</text>
</comment>
<dbReference type="EMBL" id="SMKE01000130">
    <property type="protein sequence ID" value="TDC00022.1"/>
    <property type="molecule type" value="Genomic_DNA"/>
</dbReference>
<keyword evidence="2" id="KW-1185">Reference proteome</keyword>
<accession>A0ABY2DK30</accession>
<gene>
    <name evidence="1" type="ORF">E1091_05760</name>
</gene>
<evidence type="ECO:0000313" key="2">
    <source>
        <dbReference type="Proteomes" id="UP000295626"/>
    </source>
</evidence>
<sequence length="157" mass="16274">MAGVEEAIAAAVAALLRLDADREADSPGAWAVTDETIAEDVRVALEAAAGTYAPRNTIGALLAAQRGAQHPSFAASFRFSKALRDPGIRGQMNLAGYEPGYVIVVGSPEELFGGVMRRVARVFAEGEATGVLLVMPDGTGWTMLALPALSPTPQPPA</sequence>
<name>A0ABY2DK30_9ACTN</name>
<dbReference type="Proteomes" id="UP000295626">
    <property type="component" value="Unassembled WGS sequence"/>
</dbReference>
<organism evidence="1 2">
    <name type="scientific">Micromonospora fluostatini</name>
    <dbReference type="NCBI Taxonomy" id="1629071"/>
    <lineage>
        <taxon>Bacteria</taxon>
        <taxon>Bacillati</taxon>
        <taxon>Actinomycetota</taxon>
        <taxon>Actinomycetes</taxon>
        <taxon>Micromonosporales</taxon>
        <taxon>Micromonosporaceae</taxon>
        <taxon>Micromonospora</taxon>
    </lineage>
</organism>
<proteinExistence type="predicted"/>